<evidence type="ECO:0000256" key="2">
    <source>
        <dbReference type="ARBA" id="ARBA00023015"/>
    </source>
</evidence>
<dbReference type="PRINTS" id="PR00404">
    <property type="entry name" value="MADSDOMAIN"/>
</dbReference>
<dbReference type="GO" id="GO:0005634">
    <property type="term" value="C:nucleus"/>
    <property type="evidence" value="ECO:0007669"/>
    <property type="project" value="UniProtKB-SubCell"/>
</dbReference>
<keyword evidence="4" id="KW-0804">Transcription</keyword>
<keyword evidence="9" id="KW-1185">Reference proteome</keyword>
<sequence length="461" mass="50244">MGRKKIRIEPIQCDRNRLATYLKRKNGLFKKARELAVLTDSDVAVIVFGKNGKVAEFCSGNMDKFLVRYTEYKSTLERRNLEQSSKDSLENEIPLEESLTAMSTTPEQDPPQDRTQCAGLKRRASYGQVFDVKTPHPASLLDAALEHRKQSATSKDRRLYTASGMQDSIALPVPELFPSDLAQLKNTALRMASNWDRSHVPQMRSNASAQAPFEMQHEDSIRAAHANRPHRLQSLAFPPWSSDLRRSASASFSSQNSFHAERLTHLQPPAIPTRHSRISDLGVGHKFLPNGPSSSMQASSGYALPMEMNYLNATAPPSNLHPTNRLASPRPPDILLPLQPLPSSQHRIDIQGPSTSALTPNPALIYPASGQSSGLDVSPLTTPAASKSPLSPLPASIPSYLVAPDVSITPPPSTDVRAEKCTSPPQTSTQPQSTPYSTLLTPDIPGLAVTGDASEVHVPKP</sequence>
<dbReference type="AlphaFoldDB" id="A0AAJ5YW01"/>
<evidence type="ECO:0000256" key="1">
    <source>
        <dbReference type="ARBA" id="ARBA00004123"/>
    </source>
</evidence>
<dbReference type="Gene3D" id="3.40.1810.10">
    <property type="entry name" value="Transcription factor, MADS-box"/>
    <property type="match status" value="1"/>
</dbReference>
<keyword evidence="2" id="KW-0805">Transcription regulation</keyword>
<dbReference type="InterPro" id="IPR036879">
    <property type="entry name" value="TF_MADSbox_sf"/>
</dbReference>
<evidence type="ECO:0000256" key="4">
    <source>
        <dbReference type="ARBA" id="ARBA00023163"/>
    </source>
</evidence>
<feature type="compositionally biased region" description="Low complexity" evidence="6">
    <location>
        <begin position="383"/>
        <end position="392"/>
    </location>
</feature>
<reference evidence="8 9" key="1">
    <citation type="submission" date="2023-03" db="EMBL/GenBank/DDBJ databases">
        <title>Mating type loci evolution in Malassezia.</title>
        <authorList>
            <person name="Coelho M.A."/>
        </authorList>
    </citation>
    <scope>NUCLEOTIDE SEQUENCE [LARGE SCALE GENOMIC DNA]</scope>
    <source>
        <strain evidence="8 9">CBS 9725</strain>
    </source>
</reference>
<dbReference type="Pfam" id="PF00319">
    <property type="entry name" value="SRF-TF"/>
    <property type="match status" value="1"/>
</dbReference>
<dbReference type="EMBL" id="CP119947">
    <property type="protein sequence ID" value="WFD00521.1"/>
    <property type="molecule type" value="Genomic_DNA"/>
</dbReference>
<keyword evidence="3" id="KW-0238">DNA-binding</keyword>
<dbReference type="GO" id="GO:0045944">
    <property type="term" value="P:positive regulation of transcription by RNA polymerase II"/>
    <property type="evidence" value="ECO:0007669"/>
    <property type="project" value="UniProtKB-ARBA"/>
</dbReference>
<evidence type="ECO:0000313" key="9">
    <source>
        <dbReference type="Proteomes" id="UP001219567"/>
    </source>
</evidence>
<evidence type="ECO:0000256" key="6">
    <source>
        <dbReference type="SAM" id="MobiDB-lite"/>
    </source>
</evidence>
<comment type="subcellular location">
    <subcellularLocation>
        <location evidence="1">Nucleus</location>
    </subcellularLocation>
</comment>
<evidence type="ECO:0000256" key="3">
    <source>
        <dbReference type="ARBA" id="ARBA00023125"/>
    </source>
</evidence>
<dbReference type="SMART" id="SM00432">
    <property type="entry name" value="MADS"/>
    <property type="match status" value="1"/>
</dbReference>
<dbReference type="PROSITE" id="PS50066">
    <property type="entry name" value="MADS_BOX_2"/>
    <property type="match status" value="1"/>
</dbReference>
<feature type="compositionally biased region" description="Low complexity" evidence="6">
    <location>
        <begin position="422"/>
        <end position="438"/>
    </location>
</feature>
<keyword evidence="5" id="KW-0539">Nucleus</keyword>
<dbReference type="InterPro" id="IPR002100">
    <property type="entry name" value="TF_MADSbox"/>
</dbReference>
<protein>
    <submittedName>
        <fullName evidence="8">Resistance to lethality of mkk1p386 overexpression</fullName>
    </submittedName>
</protein>
<feature type="domain" description="MADS-box" evidence="7">
    <location>
        <begin position="1"/>
        <end position="61"/>
    </location>
</feature>
<proteinExistence type="predicted"/>
<feature type="compositionally biased region" description="Polar residues" evidence="6">
    <location>
        <begin position="369"/>
        <end position="381"/>
    </location>
</feature>
<feature type="region of interest" description="Disordered" evidence="6">
    <location>
        <begin position="405"/>
        <end position="461"/>
    </location>
</feature>
<accession>A0AAJ5YW01</accession>
<gene>
    <name evidence="8" type="primary">RLM1</name>
    <name evidence="8" type="ORF">MYAM1_003270</name>
</gene>
<dbReference type="SUPFAM" id="SSF55455">
    <property type="entry name" value="SRF-like"/>
    <property type="match status" value="1"/>
</dbReference>
<dbReference type="Proteomes" id="UP001219567">
    <property type="component" value="Chromosome 5"/>
</dbReference>
<name>A0AAJ5YW01_9BASI</name>
<evidence type="ECO:0000313" key="8">
    <source>
        <dbReference type="EMBL" id="WFD00521.1"/>
    </source>
</evidence>
<dbReference type="PANTHER" id="PTHR48019">
    <property type="entry name" value="SERUM RESPONSE FACTOR HOMOLOG"/>
    <property type="match status" value="1"/>
</dbReference>
<evidence type="ECO:0000259" key="7">
    <source>
        <dbReference type="PROSITE" id="PS50066"/>
    </source>
</evidence>
<dbReference type="InterPro" id="IPR050142">
    <property type="entry name" value="MADS-box/MEF2_TF"/>
</dbReference>
<evidence type="ECO:0000256" key="5">
    <source>
        <dbReference type="ARBA" id="ARBA00023242"/>
    </source>
</evidence>
<organism evidence="8 9">
    <name type="scientific">Malassezia yamatoensis</name>
    <dbReference type="NCBI Taxonomy" id="253288"/>
    <lineage>
        <taxon>Eukaryota</taxon>
        <taxon>Fungi</taxon>
        <taxon>Dikarya</taxon>
        <taxon>Basidiomycota</taxon>
        <taxon>Ustilaginomycotina</taxon>
        <taxon>Malasseziomycetes</taxon>
        <taxon>Malasseziales</taxon>
        <taxon>Malasseziaceae</taxon>
        <taxon>Malassezia</taxon>
    </lineage>
</organism>
<feature type="region of interest" description="Disordered" evidence="6">
    <location>
        <begin position="344"/>
        <end position="392"/>
    </location>
</feature>
<dbReference type="GO" id="GO:0046983">
    <property type="term" value="F:protein dimerization activity"/>
    <property type="evidence" value="ECO:0007669"/>
    <property type="project" value="InterPro"/>
</dbReference>
<dbReference type="GO" id="GO:0003677">
    <property type="term" value="F:DNA binding"/>
    <property type="evidence" value="ECO:0007669"/>
    <property type="project" value="UniProtKB-KW"/>
</dbReference>